<dbReference type="InterPro" id="IPR004864">
    <property type="entry name" value="LEA_2"/>
</dbReference>
<dbReference type="GO" id="GO:0009269">
    <property type="term" value="P:response to desiccation"/>
    <property type="evidence" value="ECO:0007669"/>
    <property type="project" value="InterPro"/>
</dbReference>
<dbReference type="OrthoDB" id="6196336at2"/>
<dbReference type="EMBL" id="CP016268">
    <property type="protein sequence ID" value="ANO52668.1"/>
    <property type="molecule type" value="Genomic_DNA"/>
</dbReference>
<dbReference type="AlphaFoldDB" id="A0A193LJR0"/>
<dbReference type="Pfam" id="PF03168">
    <property type="entry name" value="LEA_2"/>
    <property type="match status" value="1"/>
</dbReference>
<dbReference type="STRING" id="1548547.BA177_17055"/>
<evidence type="ECO:0000313" key="2">
    <source>
        <dbReference type="EMBL" id="ANO52668.1"/>
    </source>
</evidence>
<proteinExistence type="predicted"/>
<evidence type="ECO:0000259" key="1">
    <source>
        <dbReference type="SMART" id="SM00769"/>
    </source>
</evidence>
<gene>
    <name evidence="2" type="ORF">BA177_17055</name>
</gene>
<dbReference type="InterPro" id="IPR013990">
    <property type="entry name" value="WHy-dom"/>
</dbReference>
<feature type="domain" description="Water stress and hypersensitive response" evidence="1">
    <location>
        <begin position="17"/>
        <end position="137"/>
    </location>
</feature>
<dbReference type="SMART" id="SM00769">
    <property type="entry name" value="WHy"/>
    <property type="match status" value="1"/>
</dbReference>
<accession>A0A193LJR0</accession>
<dbReference type="SUPFAM" id="SSF117070">
    <property type="entry name" value="LEA14-like"/>
    <property type="match status" value="1"/>
</dbReference>
<name>A0A193LJR0_9GAMM</name>
<dbReference type="Gene3D" id="2.60.40.1820">
    <property type="match status" value="1"/>
</dbReference>
<dbReference type="KEGG" id="woc:BA177_17055"/>
<evidence type="ECO:0000313" key="3">
    <source>
        <dbReference type="Proteomes" id="UP000092695"/>
    </source>
</evidence>
<protein>
    <recommendedName>
        <fullName evidence="1">Water stress and hypersensitive response domain-containing protein</fullName>
    </recommendedName>
</protein>
<sequence>MLQACAGLRPGFETPTVTVSSFRALPSQGAMPNFEIGLQVTNPNAVALNLRGVTYGVSLGGYELIKGVGNDLPVIAAYGQGEFKLTASANLLAGMRLLGDLMNGPKDSVPYEFEAKLDIGALRPAIRVKDSGAISLQSFGTN</sequence>
<reference evidence="2 3" key="1">
    <citation type="submission" date="2016-06" db="EMBL/GenBank/DDBJ databases">
        <title>Complete genome sequence of a deep-branching marine Gamma Proteobacterium Woeseia oceani type strain XK5.</title>
        <authorList>
            <person name="Mu D."/>
            <person name="Du Z."/>
        </authorList>
    </citation>
    <scope>NUCLEOTIDE SEQUENCE [LARGE SCALE GENOMIC DNA]</scope>
    <source>
        <strain evidence="2 3">XK5</strain>
    </source>
</reference>
<dbReference type="Proteomes" id="UP000092695">
    <property type="component" value="Chromosome"/>
</dbReference>
<organism evidence="2 3">
    <name type="scientific">Woeseia oceani</name>
    <dbReference type="NCBI Taxonomy" id="1548547"/>
    <lineage>
        <taxon>Bacteria</taxon>
        <taxon>Pseudomonadati</taxon>
        <taxon>Pseudomonadota</taxon>
        <taxon>Gammaproteobacteria</taxon>
        <taxon>Woeseiales</taxon>
        <taxon>Woeseiaceae</taxon>
        <taxon>Woeseia</taxon>
    </lineage>
</organism>
<keyword evidence="3" id="KW-1185">Reference proteome</keyword>